<comment type="caution">
    <text evidence="1">The sequence shown here is derived from an EMBL/GenBank/DDBJ whole genome shotgun (WGS) entry which is preliminary data.</text>
</comment>
<name>A0ACB7PHG7_9PEZI</name>
<reference evidence="1 2" key="1">
    <citation type="journal article" date="2021" name="Nat. Commun.">
        <title>Genetic determinants of endophytism in the Arabidopsis root mycobiome.</title>
        <authorList>
            <person name="Mesny F."/>
            <person name="Miyauchi S."/>
            <person name="Thiergart T."/>
            <person name="Pickel B."/>
            <person name="Atanasova L."/>
            <person name="Karlsson M."/>
            <person name="Huettel B."/>
            <person name="Barry K.W."/>
            <person name="Haridas S."/>
            <person name="Chen C."/>
            <person name="Bauer D."/>
            <person name="Andreopoulos W."/>
            <person name="Pangilinan J."/>
            <person name="LaButti K."/>
            <person name="Riley R."/>
            <person name="Lipzen A."/>
            <person name="Clum A."/>
            <person name="Drula E."/>
            <person name="Henrissat B."/>
            <person name="Kohler A."/>
            <person name="Grigoriev I.V."/>
            <person name="Martin F.M."/>
            <person name="Hacquard S."/>
        </authorList>
    </citation>
    <scope>NUCLEOTIDE SEQUENCE [LARGE SCALE GENOMIC DNA]</scope>
    <source>
        <strain evidence="1 2">MPI-SDFR-AT-0079</strain>
    </source>
</reference>
<dbReference type="Proteomes" id="UP000724584">
    <property type="component" value="Unassembled WGS sequence"/>
</dbReference>
<dbReference type="EMBL" id="JAGIZQ010000002">
    <property type="protein sequence ID" value="KAH6641390.1"/>
    <property type="molecule type" value="Genomic_DNA"/>
</dbReference>
<evidence type="ECO:0000313" key="2">
    <source>
        <dbReference type="Proteomes" id="UP000724584"/>
    </source>
</evidence>
<proteinExistence type="predicted"/>
<evidence type="ECO:0000313" key="1">
    <source>
        <dbReference type="EMBL" id="KAH6641390.1"/>
    </source>
</evidence>
<organism evidence="1 2">
    <name type="scientific">Chaetomium tenue</name>
    <dbReference type="NCBI Taxonomy" id="1854479"/>
    <lineage>
        <taxon>Eukaryota</taxon>
        <taxon>Fungi</taxon>
        <taxon>Dikarya</taxon>
        <taxon>Ascomycota</taxon>
        <taxon>Pezizomycotina</taxon>
        <taxon>Sordariomycetes</taxon>
        <taxon>Sordariomycetidae</taxon>
        <taxon>Sordariales</taxon>
        <taxon>Chaetomiaceae</taxon>
        <taxon>Chaetomium</taxon>
    </lineage>
</organism>
<protein>
    <submittedName>
        <fullName evidence="1">Uncharacterized protein</fullName>
    </submittedName>
</protein>
<keyword evidence="2" id="KW-1185">Reference proteome</keyword>
<accession>A0ACB7PHG7</accession>
<gene>
    <name evidence="1" type="ORF">F5144DRAFT_642558</name>
</gene>
<sequence>MPAPSLTPPPTAKKSQSKVADSRDVDGAFEGSFAGTGRDIVVVRPQPWYYRREYYLDGWADPVIRRTAFGMTLVNTGVTQVTAYVGIYNAVFLTLFVYATATATGGHINPMITFATMLCGLAPIPRGVVLMTAQILGSVLAGGVLLGSWGRDMAISRMGGGNFFDPTTITPGQVLLIEVMSSMTIL</sequence>